<accession>A0AA39JIT1</accession>
<evidence type="ECO:0000313" key="1">
    <source>
        <dbReference type="EMBL" id="KAK0442541.1"/>
    </source>
</evidence>
<name>A0AA39JIT1_9AGAR</name>
<organism evidence="1 2">
    <name type="scientific">Armillaria borealis</name>
    <dbReference type="NCBI Taxonomy" id="47425"/>
    <lineage>
        <taxon>Eukaryota</taxon>
        <taxon>Fungi</taxon>
        <taxon>Dikarya</taxon>
        <taxon>Basidiomycota</taxon>
        <taxon>Agaricomycotina</taxon>
        <taxon>Agaricomycetes</taxon>
        <taxon>Agaricomycetidae</taxon>
        <taxon>Agaricales</taxon>
        <taxon>Marasmiineae</taxon>
        <taxon>Physalacriaceae</taxon>
        <taxon>Armillaria</taxon>
    </lineage>
</organism>
<keyword evidence="2" id="KW-1185">Reference proteome</keyword>
<comment type="caution">
    <text evidence="1">The sequence shown here is derived from an EMBL/GenBank/DDBJ whole genome shotgun (WGS) entry which is preliminary data.</text>
</comment>
<dbReference type="AlphaFoldDB" id="A0AA39JIT1"/>
<gene>
    <name evidence="1" type="ORF">EV421DRAFT_1903970</name>
</gene>
<proteinExistence type="predicted"/>
<protein>
    <submittedName>
        <fullName evidence="1">Uncharacterized protein</fullName>
    </submittedName>
</protein>
<dbReference type="EMBL" id="JAUEPT010000025">
    <property type="protein sequence ID" value="KAK0442541.1"/>
    <property type="molecule type" value="Genomic_DNA"/>
</dbReference>
<dbReference type="Proteomes" id="UP001175226">
    <property type="component" value="Unassembled WGS sequence"/>
</dbReference>
<evidence type="ECO:0000313" key="2">
    <source>
        <dbReference type="Proteomes" id="UP001175226"/>
    </source>
</evidence>
<reference evidence="1" key="1">
    <citation type="submission" date="2023-06" db="EMBL/GenBank/DDBJ databases">
        <authorList>
            <consortium name="Lawrence Berkeley National Laboratory"/>
            <person name="Ahrendt S."/>
            <person name="Sahu N."/>
            <person name="Indic B."/>
            <person name="Wong-Bajracharya J."/>
            <person name="Merenyi Z."/>
            <person name="Ke H.-M."/>
            <person name="Monk M."/>
            <person name="Kocsube S."/>
            <person name="Drula E."/>
            <person name="Lipzen A."/>
            <person name="Balint B."/>
            <person name="Henrissat B."/>
            <person name="Andreopoulos B."/>
            <person name="Martin F.M."/>
            <person name="Harder C.B."/>
            <person name="Rigling D."/>
            <person name="Ford K.L."/>
            <person name="Foster G.D."/>
            <person name="Pangilinan J."/>
            <person name="Papanicolaou A."/>
            <person name="Barry K."/>
            <person name="LaButti K."/>
            <person name="Viragh M."/>
            <person name="Koriabine M."/>
            <person name="Yan M."/>
            <person name="Riley R."/>
            <person name="Champramary S."/>
            <person name="Plett K.L."/>
            <person name="Tsai I.J."/>
            <person name="Slot J."/>
            <person name="Sipos G."/>
            <person name="Plett J."/>
            <person name="Nagy L.G."/>
            <person name="Grigoriev I.V."/>
        </authorList>
    </citation>
    <scope>NUCLEOTIDE SEQUENCE</scope>
    <source>
        <strain evidence="1">FPL87.14</strain>
    </source>
</reference>
<sequence>MAQRRLIWRTWTIIDHGKCDPGTCDDLKTMYELTKYRSQKEPVRRRYIFDVDGNAWSGRSRWLCDLISKSATYPEWFVTPISSSPMAVDVSPPSPTMNNLSA</sequence>